<evidence type="ECO:0000256" key="9">
    <source>
        <dbReference type="ARBA" id="ARBA00023288"/>
    </source>
</evidence>
<evidence type="ECO:0000256" key="1">
    <source>
        <dbReference type="ARBA" id="ARBA00004459"/>
    </source>
</evidence>
<keyword evidence="7 10" id="KW-0564">Palmitate</keyword>
<dbReference type="Gene3D" id="3.30.70.1530">
    <property type="entry name" value="Hypothetical protein rpa1041"/>
    <property type="match status" value="1"/>
</dbReference>
<dbReference type="RefSeq" id="WP_006026770.1">
    <property type="nucleotide sequence ID" value="NZ_CP013380.1"/>
</dbReference>
<dbReference type="KEGG" id="bhg:I6G56_10845"/>
<dbReference type="InterPro" id="IPR043427">
    <property type="entry name" value="YscJ/FliF"/>
</dbReference>
<keyword evidence="3" id="KW-0813">Transport</keyword>
<evidence type="ECO:0000256" key="10">
    <source>
        <dbReference type="RuleBase" id="RU364102"/>
    </source>
</evidence>
<evidence type="ECO:0000256" key="8">
    <source>
        <dbReference type="ARBA" id="ARBA00023237"/>
    </source>
</evidence>
<evidence type="ECO:0000256" key="2">
    <source>
        <dbReference type="ARBA" id="ARBA00009509"/>
    </source>
</evidence>
<evidence type="ECO:0000313" key="12">
    <source>
        <dbReference type="Proteomes" id="UP000594943"/>
    </source>
</evidence>
<keyword evidence="4 10" id="KW-0732">Signal</keyword>
<dbReference type="InterPro" id="IPR003282">
    <property type="entry name" value="T3SS_SctJ"/>
</dbReference>
<feature type="transmembrane region" description="Helical" evidence="10">
    <location>
        <begin position="215"/>
        <end position="236"/>
    </location>
</feature>
<dbReference type="PRINTS" id="PR01338">
    <property type="entry name" value="TYPE3OMKPROT"/>
</dbReference>
<dbReference type="Pfam" id="PF01514">
    <property type="entry name" value="YscJ_FliF"/>
    <property type="match status" value="1"/>
</dbReference>
<dbReference type="GO" id="GO:0009279">
    <property type="term" value="C:cell outer membrane"/>
    <property type="evidence" value="ECO:0007669"/>
    <property type="project" value="UniProtKB-SubCell"/>
</dbReference>
<keyword evidence="10" id="KW-0812">Transmembrane</keyword>
<dbReference type="GO" id="GO:0009306">
    <property type="term" value="P:protein secretion"/>
    <property type="evidence" value="ECO:0007669"/>
    <property type="project" value="InterPro"/>
</dbReference>
<comment type="similarity">
    <text evidence="2 10">Belongs to the YscJ lipoprotein family.</text>
</comment>
<dbReference type="InterPro" id="IPR006182">
    <property type="entry name" value="FliF_N_dom"/>
</dbReference>
<dbReference type="AlphaFoldDB" id="A0A7U4SRI6"/>
<evidence type="ECO:0000313" key="11">
    <source>
        <dbReference type="EMBL" id="QPS42141.1"/>
    </source>
</evidence>
<evidence type="ECO:0000256" key="3">
    <source>
        <dbReference type="ARBA" id="ARBA00022448"/>
    </source>
</evidence>
<keyword evidence="6 10" id="KW-0472">Membrane</keyword>
<dbReference type="Proteomes" id="UP000594943">
    <property type="component" value="Chromosome 1"/>
</dbReference>
<organism evidence="11 12">
    <name type="scientific">Burkholderia humptydooensis</name>
    <dbReference type="NCBI Taxonomy" id="430531"/>
    <lineage>
        <taxon>Bacteria</taxon>
        <taxon>Pseudomonadati</taxon>
        <taxon>Pseudomonadota</taxon>
        <taxon>Betaproteobacteria</taxon>
        <taxon>Burkholderiales</taxon>
        <taxon>Burkholderiaceae</taxon>
        <taxon>Burkholderia</taxon>
        <taxon>pseudomallei group</taxon>
    </lineage>
</organism>
<proteinExistence type="inferred from homology"/>
<dbReference type="PROSITE" id="PS51257">
    <property type="entry name" value="PROKAR_LIPOPROTEIN"/>
    <property type="match status" value="1"/>
</dbReference>
<dbReference type="InterPro" id="IPR045851">
    <property type="entry name" value="AMP-bd_C_sf"/>
</dbReference>
<dbReference type="PANTHER" id="PTHR30046:SF3">
    <property type="entry name" value="SECRETION SYSTEM APPARATUS LIPOPROTEIN SSAJ"/>
    <property type="match status" value="1"/>
</dbReference>
<dbReference type="PANTHER" id="PTHR30046">
    <property type="entry name" value="FLAGELLAR M-RING PROTEIN"/>
    <property type="match status" value="1"/>
</dbReference>
<keyword evidence="10" id="KW-1133">Transmembrane helix</keyword>
<evidence type="ECO:0000256" key="4">
    <source>
        <dbReference type="ARBA" id="ARBA00022729"/>
    </source>
</evidence>
<evidence type="ECO:0000256" key="7">
    <source>
        <dbReference type="ARBA" id="ARBA00023139"/>
    </source>
</evidence>
<keyword evidence="8 10" id="KW-0998">Cell outer membrane</keyword>
<reference evidence="11 12" key="1">
    <citation type="submission" date="2020-12" db="EMBL/GenBank/DDBJ databases">
        <title>FDA dAtabase for Regulatory Grade micrObial Sequences (FDA-ARGOS): Supporting development and validation of Infectious Disease Dx tests.</title>
        <authorList>
            <person name="Nelson B."/>
            <person name="Plummer A."/>
            <person name="Tallon L."/>
            <person name="Sadzewicz L."/>
            <person name="Zhao X."/>
            <person name="Boylan J."/>
            <person name="Ott S."/>
            <person name="Bowen H."/>
            <person name="Vavikolanu K."/>
            <person name="Mehta A."/>
            <person name="Aluvathingal J."/>
            <person name="Nadendla S."/>
            <person name="Myers T."/>
            <person name="Yan Y."/>
            <person name="Sichtig H."/>
        </authorList>
    </citation>
    <scope>NUCLEOTIDE SEQUENCE [LARGE SCALE GENOMIC DNA]</scope>
    <source>
        <strain evidence="11 12">FDAARGOS_899</strain>
    </source>
</reference>
<keyword evidence="5" id="KW-0653">Protein transport</keyword>
<comment type="subcellular location">
    <subcellularLocation>
        <location evidence="1">Cell outer membrane</location>
        <topology evidence="1">Lipid-anchor</topology>
    </subcellularLocation>
</comment>
<evidence type="ECO:0000256" key="5">
    <source>
        <dbReference type="ARBA" id="ARBA00022927"/>
    </source>
</evidence>
<gene>
    <name evidence="11" type="primary">sctJ</name>
    <name evidence="11" type="ORF">I6G56_10845</name>
</gene>
<sequence length="247" mass="26722">MSARRTHWLGVGLLACALAGCKTELYSNLPEAEANQMLALLMLRHIDADKKVIKDGNVTIRVEPGQFVNAVELLRQNGLPARKLATMEEMFPSGQLVTSPAQEQAKIQFLKEQQLEKMLRAMDGVINAQVSVAEGAAQDRRDPEPPSAAVFVKYSPEYNFAARVPEIRSLVVSGVPNLSPERVSVVVQAADYRYAQPSAAASGVVGRFEEARLRVAGVLAALAVCAALAGAGYGWYRRMRLRGGVSS</sequence>
<evidence type="ECO:0000256" key="6">
    <source>
        <dbReference type="ARBA" id="ARBA00023136"/>
    </source>
</evidence>
<dbReference type="EMBL" id="CP065686">
    <property type="protein sequence ID" value="QPS42141.1"/>
    <property type="molecule type" value="Genomic_DNA"/>
</dbReference>
<accession>A0A7T2TY18</accession>
<name>A0A7U4SRI6_9BURK</name>
<accession>A0A7U4SRI6</accession>
<keyword evidence="9 10" id="KW-0449">Lipoprotein</keyword>
<protein>
    <recommendedName>
        <fullName evidence="10">Lipoprotein</fullName>
    </recommendedName>
</protein>
<dbReference type="Gene3D" id="3.30.300.30">
    <property type="match status" value="1"/>
</dbReference>
<dbReference type="NCBIfam" id="TIGR02544">
    <property type="entry name" value="III_secr_YscJ"/>
    <property type="match status" value="1"/>
</dbReference>